<dbReference type="OrthoDB" id="6513728at2759"/>
<evidence type="ECO:0000313" key="2">
    <source>
        <dbReference type="EMBL" id="CAD7655427.1"/>
    </source>
</evidence>
<sequence length="194" mass="21837">MPSDNMLSALYVSIHCILWSICVAYVIYTCETGGAPVLNGILSWKGWLPISKLTYQAYLIHLPTNSLLNNRDSAILVKLSFKKVNIVKYISKKLNLIGLWPWDQMGHPLATGFQNVVMQDSEEFVENGVVGQSGGVAQFALISRNLMEYSSHNFPRHSLRESAHRSDHIGFRKRSDPIPRCQPIIAFSAQISYK</sequence>
<organism evidence="2">
    <name type="scientific">Oppiella nova</name>
    <dbReference type="NCBI Taxonomy" id="334625"/>
    <lineage>
        <taxon>Eukaryota</taxon>
        <taxon>Metazoa</taxon>
        <taxon>Ecdysozoa</taxon>
        <taxon>Arthropoda</taxon>
        <taxon>Chelicerata</taxon>
        <taxon>Arachnida</taxon>
        <taxon>Acari</taxon>
        <taxon>Acariformes</taxon>
        <taxon>Sarcoptiformes</taxon>
        <taxon>Oribatida</taxon>
        <taxon>Brachypylina</taxon>
        <taxon>Oppioidea</taxon>
        <taxon>Oppiidae</taxon>
        <taxon>Oppiella</taxon>
    </lineage>
</organism>
<protein>
    <submittedName>
        <fullName evidence="2">Uncharacterized protein</fullName>
    </submittedName>
</protein>
<name>A0A7R9MAP0_9ACAR</name>
<dbReference type="PANTHER" id="PTHR11161">
    <property type="entry name" value="O-ACYLTRANSFERASE"/>
    <property type="match status" value="1"/>
</dbReference>
<dbReference type="InterPro" id="IPR052728">
    <property type="entry name" value="O2_lipid_transport_reg"/>
</dbReference>
<proteinExistence type="predicted"/>
<evidence type="ECO:0000313" key="3">
    <source>
        <dbReference type="Proteomes" id="UP000728032"/>
    </source>
</evidence>
<dbReference type="EMBL" id="CAJPVJ010009470">
    <property type="protein sequence ID" value="CAG2172614.1"/>
    <property type="molecule type" value="Genomic_DNA"/>
</dbReference>
<keyword evidence="1" id="KW-1133">Transmembrane helix</keyword>
<dbReference type="EMBL" id="OC924295">
    <property type="protein sequence ID" value="CAD7655427.1"/>
    <property type="molecule type" value="Genomic_DNA"/>
</dbReference>
<keyword evidence="1" id="KW-0472">Membrane</keyword>
<feature type="transmembrane region" description="Helical" evidence="1">
    <location>
        <begin position="7"/>
        <end position="28"/>
    </location>
</feature>
<dbReference type="PANTHER" id="PTHR11161:SF0">
    <property type="entry name" value="O-ACYLTRANSFERASE LIKE PROTEIN"/>
    <property type="match status" value="1"/>
</dbReference>
<accession>A0A7R9MAP0</accession>
<dbReference type="Proteomes" id="UP000728032">
    <property type="component" value="Unassembled WGS sequence"/>
</dbReference>
<dbReference type="AlphaFoldDB" id="A0A7R9MAP0"/>
<evidence type="ECO:0000256" key="1">
    <source>
        <dbReference type="SAM" id="Phobius"/>
    </source>
</evidence>
<keyword evidence="3" id="KW-1185">Reference proteome</keyword>
<reference evidence="2" key="1">
    <citation type="submission" date="2020-11" db="EMBL/GenBank/DDBJ databases">
        <authorList>
            <person name="Tran Van P."/>
        </authorList>
    </citation>
    <scope>NUCLEOTIDE SEQUENCE</scope>
</reference>
<keyword evidence="1" id="KW-0812">Transmembrane</keyword>
<gene>
    <name evidence="2" type="ORF">ONB1V03_LOCUS12070</name>
</gene>